<organism evidence="2">
    <name type="scientific">marine sediment metagenome</name>
    <dbReference type="NCBI Taxonomy" id="412755"/>
    <lineage>
        <taxon>unclassified sequences</taxon>
        <taxon>metagenomes</taxon>
        <taxon>ecological metagenomes</taxon>
    </lineage>
</organism>
<dbReference type="CDD" id="cd21109">
    <property type="entry name" value="SPASM"/>
    <property type="match status" value="1"/>
</dbReference>
<protein>
    <recommendedName>
        <fullName evidence="1">4Fe4S-binding SPASM domain-containing protein</fullName>
    </recommendedName>
</protein>
<dbReference type="AlphaFoldDB" id="A0A0F9FQ48"/>
<evidence type="ECO:0000259" key="1">
    <source>
        <dbReference type="Pfam" id="PF13186"/>
    </source>
</evidence>
<comment type="caution">
    <text evidence="2">The sequence shown here is derived from an EMBL/GenBank/DDBJ whole genome shotgun (WGS) entry which is preliminary data.</text>
</comment>
<dbReference type="InterPro" id="IPR013785">
    <property type="entry name" value="Aldolase_TIM"/>
</dbReference>
<dbReference type="InterPro" id="IPR058240">
    <property type="entry name" value="rSAM_sf"/>
</dbReference>
<feature type="domain" description="4Fe4S-binding SPASM" evidence="1">
    <location>
        <begin position="62"/>
        <end position="128"/>
    </location>
</feature>
<dbReference type="Pfam" id="PF13186">
    <property type="entry name" value="SPASM"/>
    <property type="match status" value="1"/>
</dbReference>
<proteinExistence type="predicted"/>
<reference evidence="2" key="1">
    <citation type="journal article" date="2015" name="Nature">
        <title>Complex archaea that bridge the gap between prokaryotes and eukaryotes.</title>
        <authorList>
            <person name="Spang A."/>
            <person name="Saw J.H."/>
            <person name="Jorgensen S.L."/>
            <person name="Zaremba-Niedzwiedzka K."/>
            <person name="Martijn J."/>
            <person name="Lind A.E."/>
            <person name="van Eijk R."/>
            <person name="Schleper C."/>
            <person name="Guy L."/>
            <person name="Ettema T.J."/>
        </authorList>
    </citation>
    <scope>NUCLEOTIDE SEQUENCE</scope>
</reference>
<evidence type="ECO:0000313" key="2">
    <source>
        <dbReference type="EMBL" id="KKL53187.1"/>
    </source>
</evidence>
<feature type="non-terminal residue" evidence="2">
    <location>
        <position position="1"/>
    </location>
</feature>
<gene>
    <name evidence="2" type="ORF">LCGC14_2277970</name>
</gene>
<dbReference type="Gene3D" id="3.20.20.70">
    <property type="entry name" value="Aldolase class I"/>
    <property type="match status" value="1"/>
</dbReference>
<accession>A0A0F9FQ48</accession>
<name>A0A0F9FQ48_9ZZZZ</name>
<dbReference type="InterPro" id="IPR023885">
    <property type="entry name" value="4Fe4S-binding_SPASM_dom"/>
</dbReference>
<dbReference type="SUPFAM" id="SSF102114">
    <property type="entry name" value="Radical SAM enzymes"/>
    <property type="match status" value="1"/>
</dbReference>
<dbReference type="EMBL" id="LAZR01031631">
    <property type="protein sequence ID" value="KKL53187.1"/>
    <property type="molecule type" value="Genomic_DNA"/>
</dbReference>
<sequence length="131" mass="15260">PNKNIKIISRVSGVKVNDSQDIDGMRSFWSQFVDQVVVVNYMPWENIYENQLSEDEIVKETCSQLWLRTFVWYNGDVNPCDSDCLSHFSMGNISKKSLSDIWKSSKYQDLRNKHCLKERGTIFPCRNCIAV</sequence>